<evidence type="ECO:0000256" key="8">
    <source>
        <dbReference type="HAMAP-Rule" id="MF_02004"/>
    </source>
</evidence>
<evidence type="ECO:0000259" key="10">
    <source>
        <dbReference type="Pfam" id="PF08264"/>
    </source>
</evidence>
<evidence type="ECO:0000256" key="7">
    <source>
        <dbReference type="ARBA" id="ARBA00047552"/>
    </source>
</evidence>
<gene>
    <name evidence="8 12" type="primary">valS</name>
    <name evidence="12" type="ORF">GCM10007853_07750</name>
</gene>
<evidence type="ECO:0000259" key="11">
    <source>
        <dbReference type="Pfam" id="PF10458"/>
    </source>
</evidence>
<keyword evidence="5 8" id="KW-0648">Protein biosynthesis</keyword>
<dbReference type="GO" id="GO:0016874">
    <property type="term" value="F:ligase activity"/>
    <property type="evidence" value="ECO:0007669"/>
    <property type="project" value="UniProtKB-KW"/>
</dbReference>
<feature type="short sequence motif" description="'HIGH' region" evidence="8">
    <location>
        <begin position="49"/>
        <end position="59"/>
    </location>
</feature>
<dbReference type="PANTHER" id="PTHR11946">
    <property type="entry name" value="VALYL-TRNA SYNTHETASES"/>
    <property type="match status" value="1"/>
</dbReference>
<keyword evidence="6 8" id="KW-0030">Aminoacyl-tRNA synthetase</keyword>
<evidence type="ECO:0000259" key="9">
    <source>
        <dbReference type="Pfam" id="PF00133"/>
    </source>
</evidence>
<evidence type="ECO:0000313" key="12">
    <source>
        <dbReference type="EMBL" id="GLQ22901.1"/>
    </source>
</evidence>
<feature type="coiled-coil region" evidence="8">
    <location>
        <begin position="907"/>
        <end position="962"/>
    </location>
</feature>
<dbReference type="InterPro" id="IPR001412">
    <property type="entry name" value="aa-tRNA-synth_I_CS"/>
</dbReference>
<evidence type="ECO:0000256" key="2">
    <source>
        <dbReference type="ARBA" id="ARBA00022598"/>
    </source>
</evidence>
<dbReference type="CDD" id="cd00817">
    <property type="entry name" value="ValRS_core"/>
    <property type="match status" value="1"/>
</dbReference>
<dbReference type="InterPro" id="IPR019499">
    <property type="entry name" value="Val-tRNA_synth_tRNA-bd"/>
</dbReference>
<keyword evidence="4 8" id="KW-0067">ATP-binding</keyword>
<dbReference type="Pfam" id="PF00133">
    <property type="entry name" value="tRNA-synt_1"/>
    <property type="match status" value="1"/>
</dbReference>
<dbReference type="EC" id="6.1.1.9" evidence="8"/>
<evidence type="ECO:0000256" key="1">
    <source>
        <dbReference type="ARBA" id="ARBA00022490"/>
    </source>
</evidence>
<dbReference type="EMBL" id="BSNK01000001">
    <property type="protein sequence ID" value="GLQ22901.1"/>
    <property type="molecule type" value="Genomic_DNA"/>
</dbReference>
<dbReference type="Proteomes" id="UP001161391">
    <property type="component" value="Unassembled WGS sequence"/>
</dbReference>
<dbReference type="PRINTS" id="PR00986">
    <property type="entry name" value="TRNASYNTHVAL"/>
</dbReference>
<dbReference type="SUPFAM" id="SSF52374">
    <property type="entry name" value="Nucleotidylyl transferase"/>
    <property type="match status" value="1"/>
</dbReference>
<keyword evidence="2 8" id="KW-0436">Ligase</keyword>
<keyword evidence="1 8" id="KW-0963">Cytoplasm</keyword>
<dbReference type="InterPro" id="IPR010978">
    <property type="entry name" value="tRNA-bd_arm"/>
</dbReference>
<evidence type="ECO:0000256" key="6">
    <source>
        <dbReference type="ARBA" id="ARBA00023146"/>
    </source>
</evidence>
<name>A0ABQ5V5T9_9PROT</name>
<organism evidence="12 13">
    <name type="scientific">Algimonas ampicilliniresistens</name>
    <dbReference type="NCBI Taxonomy" id="1298735"/>
    <lineage>
        <taxon>Bacteria</taxon>
        <taxon>Pseudomonadati</taxon>
        <taxon>Pseudomonadota</taxon>
        <taxon>Alphaproteobacteria</taxon>
        <taxon>Maricaulales</taxon>
        <taxon>Robiginitomaculaceae</taxon>
        <taxon>Algimonas</taxon>
    </lineage>
</organism>
<dbReference type="InterPro" id="IPR014729">
    <property type="entry name" value="Rossmann-like_a/b/a_fold"/>
</dbReference>
<evidence type="ECO:0000256" key="5">
    <source>
        <dbReference type="ARBA" id="ARBA00022917"/>
    </source>
</evidence>
<comment type="domain">
    <text evidence="8">The C-terminal coiled-coil domain is crucial for aminoacylation activity.</text>
</comment>
<dbReference type="InterPro" id="IPR033705">
    <property type="entry name" value="Anticodon_Ia_Val"/>
</dbReference>
<dbReference type="Gene3D" id="1.10.730.10">
    <property type="entry name" value="Isoleucyl-tRNA Synthetase, Domain 1"/>
    <property type="match status" value="1"/>
</dbReference>
<dbReference type="InterPro" id="IPR002300">
    <property type="entry name" value="aa-tRNA-synth_Ia"/>
</dbReference>
<dbReference type="SUPFAM" id="SSF50677">
    <property type="entry name" value="ValRS/IleRS/LeuRS editing domain"/>
    <property type="match status" value="1"/>
</dbReference>
<dbReference type="Gene3D" id="1.10.287.380">
    <property type="entry name" value="Valyl-tRNA synthetase, C-terminal domain"/>
    <property type="match status" value="1"/>
</dbReference>
<dbReference type="SUPFAM" id="SSF47323">
    <property type="entry name" value="Anticodon-binding domain of a subclass of class I aminoacyl-tRNA synthetases"/>
    <property type="match status" value="1"/>
</dbReference>
<dbReference type="RefSeq" id="WP_284387753.1">
    <property type="nucleotide sequence ID" value="NZ_BSNK01000001.1"/>
</dbReference>
<dbReference type="SUPFAM" id="SSF46589">
    <property type="entry name" value="tRNA-binding arm"/>
    <property type="match status" value="1"/>
</dbReference>
<dbReference type="HAMAP" id="MF_02004">
    <property type="entry name" value="Val_tRNA_synth_type1"/>
    <property type="match status" value="1"/>
</dbReference>
<comment type="subunit">
    <text evidence="8">Monomer.</text>
</comment>
<dbReference type="Pfam" id="PF08264">
    <property type="entry name" value="Anticodon_1"/>
    <property type="match status" value="1"/>
</dbReference>
<dbReference type="Gene3D" id="3.90.740.10">
    <property type="entry name" value="Valyl/Leucyl/Isoleucyl-tRNA synthetase, editing domain"/>
    <property type="match status" value="1"/>
</dbReference>
<dbReference type="CDD" id="cd07962">
    <property type="entry name" value="Anticodon_Ia_Val"/>
    <property type="match status" value="1"/>
</dbReference>
<keyword evidence="8" id="KW-0175">Coiled coil</keyword>
<comment type="similarity">
    <text evidence="8">Belongs to the class-I aminoacyl-tRNA synthetase family. ValS type 1 subfamily.</text>
</comment>
<feature type="domain" description="Valyl-tRNA synthetase tRNA-binding arm" evidence="11">
    <location>
        <begin position="902"/>
        <end position="966"/>
    </location>
</feature>
<dbReference type="NCBIfam" id="TIGR00422">
    <property type="entry name" value="valS"/>
    <property type="match status" value="1"/>
</dbReference>
<feature type="domain" description="Methionyl/Valyl/Leucyl/Isoleucyl-tRNA synthetase anticodon-binding" evidence="10">
    <location>
        <begin position="708"/>
        <end position="847"/>
    </location>
</feature>
<dbReference type="PROSITE" id="PS00178">
    <property type="entry name" value="AA_TRNA_LIGASE_I"/>
    <property type="match status" value="1"/>
</dbReference>
<comment type="caution">
    <text evidence="12">The sequence shown here is derived from an EMBL/GenBank/DDBJ whole genome shotgun (WGS) entry which is preliminary data.</text>
</comment>
<dbReference type="InterPro" id="IPR009008">
    <property type="entry name" value="Val/Leu/Ile-tRNA-synth_edit"/>
</dbReference>
<comment type="subcellular location">
    <subcellularLocation>
        <location evidence="8">Cytoplasm</location>
    </subcellularLocation>
</comment>
<feature type="domain" description="Aminoacyl-tRNA synthetase class Ia" evidence="9">
    <location>
        <begin position="21"/>
        <end position="666"/>
    </location>
</feature>
<keyword evidence="3 8" id="KW-0547">Nucleotide-binding</keyword>
<dbReference type="InterPro" id="IPR002303">
    <property type="entry name" value="Valyl-tRNA_ligase"/>
</dbReference>
<dbReference type="InterPro" id="IPR013155">
    <property type="entry name" value="M/V/L/I-tRNA-synth_anticd-bd"/>
</dbReference>
<keyword evidence="13" id="KW-1185">Reference proteome</keyword>
<comment type="catalytic activity">
    <reaction evidence="7 8">
        <text>tRNA(Val) + L-valine + ATP = L-valyl-tRNA(Val) + AMP + diphosphate</text>
        <dbReference type="Rhea" id="RHEA:10704"/>
        <dbReference type="Rhea" id="RHEA-COMP:9672"/>
        <dbReference type="Rhea" id="RHEA-COMP:9708"/>
        <dbReference type="ChEBI" id="CHEBI:30616"/>
        <dbReference type="ChEBI" id="CHEBI:33019"/>
        <dbReference type="ChEBI" id="CHEBI:57762"/>
        <dbReference type="ChEBI" id="CHEBI:78442"/>
        <dbReference type="ChEBI" id="CHEBI:78537"/>
        <dbReference type="ChEBI" id="CHEBI:456215"/>
        <dbReference type="EC" id="6.1.1.9"/>
    </reaction>
</comment>
<comment type="function">
    <text evidence="8">Catalyzes the attachment of valine to tRNA(Val). As ValRS can inadvertently accommodate and process structurally similar amino acids such as threonine, to avoid such errors, it has a 'posttransfer' editing activity that hydrolyzes mischarged Thr-tRNA(Val) in a tRNA-dependent manner.</text>
</comment>
<evidence type="ECO:0000313" key="13">
    <source>
        <dbReference type="Proteomes" id="UP001161391"/>
    </source>
</evidence>
<evidence type="ECO:0000256" key="4">
    <source>
        <dbReference type="ARBA" id="ARBA00022840"/>
    </source>
</evidence>
<reference evidence="12" key="1">
    <citation type="journal article" date="2014" name="Int. J. Syst. Evol. Microbiol.">
        <title>Complete genome of a new Firmicutes species belonging to the dominant human colonic microbiota ('Ruminococcus bicirculans') reveals two chromosomes and a selective capacity to utilize plant glucans.</title>
        <authorList>
            <consortium name="NISC Comparative Sequencing Program"/>
            <person name="Wegmann U."/>
            <person name="Louis P."/>
            <person name="Goesmann A."/>
            <person name="Henrissat B."/>
            <person name="Duncan S.H."/>
            <person name="Flint H.J."/>
        </authorList>
    </citation>
    <scope>NUCLEOTIDE SEQUENCE</scope>
    <source>
        <strain evidence="12">NBRC 108219</strain>
    </source>
</reference>
<dbReference type="Pfam" id="PF10458">
    <property type="entry name" value="Val_tRNA-synt_C"/>
    <property type="match status" value="1"/>
</dbReference>
<proteinExistence type="inferred from homology"/>
<reference evidence="12" key="2">
    <citation type="submission" date="2023-01" db="EMBL/GenBank/DDBJ databases">
        <title>Draft genome sequence of Algimonas ampicilliniresistens strain NBRC 108219.</title>
        <authorList>
            <person name="Sun Q."/>
            <person name="Mori K."/>
        </authorList>
    </citation>
    <scope>NUCLEOTIDE SEQUENCE</scope>
    <source>
        <strain evidence="12">NBRC 108219</strain>
    </source>
</reference>
<feature type="binding site" evidence="8">
    <location>
        <position position="592"/>
    </location>
    <ligand>
        <name>ATP</name>
        <dbReference type="ChEBI" id="CHEBI:30616"/>
    </ligand>
</feature>
<accession>A0ABQ5V5T9</accession>
<dbReference type="Gene3D" id="3.40.50.620">
    <property type="entry name" value="HUPs"/>
    <property type="match status" value="2"/>
</dbReference>
<dbReference type="InterPro" id="IPR037118">
    <property type="entry name" value="Val-tRNA_synth_C_sf"/>
</dbReference>
<dbReference type="NCBIfam" id="NF004349">
    <property type="entry name" value="PRK05729.1"/>
    <property type="match status" value="1"/>
</dbReference>
<comment type="domain">
    <text evidence="8">ValRS has two distinct active sites: one for aminoacylation and one for editing. The misactivated threonine is translocated from the active site to the editing site.</text>
</comment>
<protein>
    <recommendedName>
        <fullName evidence="8">Valine--tRNA ligase</fullName>
        <ecNumber evidence="8">6.1.1.9</ecNumber>
    </recommendedName>
    <alternativeName>
        <fullName evidence="8">Valyl-tRNA synthetase</fullName>
        <shortName evidence="8">ValRS</shortName>
    </alternativeName>
</protein>
<sequence length="967" mass="108608">MPDTTPDLPKHFNPKEAEQRLYTAWEKAGCFQPDMDPSKPPFSIVIPPPNVTGSLHMGHAVNNTIQDILARFHRMRGFDVLWQPGTDHAGIATQMVVERKLADEQRPRATMQRDEFISEVWDWKRESGGIITEQLRRLGASCDWSREKFTLGNPDDDTDKMAEAVTKAFVEMYEAGLIYRDKRLVNWDPHFQTAISDLEVENRDVDGHFWHFKYPLEGGETYTYIEKDEDGNVTLSEERDYISIATTRPETMLGDGAVAVHPDDERYAPIVGKMVRLPLADRLIPIITDEYPDMDFGSGAVKITGAHDFNDYEVAKRGGIPMYSLMGTKGEMIASEIMPEKYVGMDRFDARKAVVADIDAEGLLIAVEDKKIMQPFGDRSNAVIEPMLTDQWFVDAEKLAGDAMAAVNDGKTNFIPENWKKTYDHWMENIQPWCISRQLWWGHRIPAWYGIDPSDVSKRKIFVASTEQEAVEQAKEFYGDNAIITISNDGALYFGLTGEGQQVEYEIRRDDDVLDTWFSSGLWPFSTLGWPDNTAELEKFYPTSVLVTAFDIIFFWVARMMMQGLHFMDEVPFRDIYIHALVLDEQGKKMSKSIGNTIDPLDLIDGVSIDALVEKRTRGLKNPEKAPQVAKATRKAYPDGFDAYGADALRFTLAAMAGQGRNIKLSVDRVAGYRNFGTKLWNAARFAQMNGCRAQEGFDPNAVESALNRWIVAKTAEAVSTATGYIETYRFNDAADTVYSFVWGTVCDWYIELAKPELLGETPDETRATLSWALDQSFKLLHPFMPFITEELWALTGERDEFLMLSDWPVVDAEPAGDDIDWLIRLISSLRSVRAEMNVPPSRKAPLVVIGQPDARLSTFADALGRLARVEAVSFADAAPEGALQTVVDGVSFAIPLDGLIDVAAEQKRLDAAIAKVEAEIAKIDKKLGNAKFTDRAPATVVQEQKDRRTAYADECAKLQEARAALS</sequence>
<evidence type="ECO:0000256" key="3">
    <source>
        <dbReference type="ARBA" id="ARBA00022741"/>
    </source>
</evidence>
<dbReference type="InterPro" id="IPR009080">
    <property type="entry name" value="tRNAsynth_Ia_anticodon-bd"/>
</dbReference>
<feature type="short sequence motif" description="'KMSKS' region" evidence="8">
    <location>
        <begin position="589"/>
        <end position="593"/>
    </location>
</feature>
<dbReference type="PANTHER" id="PTHR11946:SF93">
    <property type="entry name" value="VALINE--TRNA LIGASE, CHLOROPLASTIC_MITOCHONDRIAL 2"/>
    <property type="match status" value="1"/>
</dbReference>